<organism evidence="1 2">
    <name type="scientific">Nocardia brasiliensis (strain ATCC 700358 / HUJEG-1)</name>
    <dbReference type="NCBI Taxonomy" id="1133849"/>
    <lineage>
        <taxon>Bacteria</taxon>
        <taxon>Bacillati</taxon>
        <taxon>Actinomycetota</taxon>
        <taxon>Actinomycetes</taxon>
        <taxon>Mycobacteriales</taxon>
        <taxon>Nocardiaceae</taxon>
        <taxon>Nocardia</taxon>
    </lineage>
</organism>
<dbReference type="Gene3D" id="1.10.3210.10">
    <property type="entry name" value="Hypothetical protein af1432"/>
    <property type="match status" value="1"/>
</dbReference>
<dbReference type="Proteomes" id="UP000006304">
    <property type="component" value="Chromosome"/>
</dbReference>
<protein>
    <submittedName>
        <fullName evidence="1">Metal dependent phosphohydrolase</fullName>
    </submittedName>
</protein>
<evidence type="ECO:0000313" key="2">
    <source>
        <dbReference type="Proteomes" id="UP000006304"/>
    </source>
</evidence>
<dbReference type="GO" id="GO:0016787">
    <property type="term" value="F:hydrolase activity"/>
    <property type="evidence" value="ECO:0007669"/>
    <property type="project" value="UniProtKB-KW"/>
</dbReference>
<dbReference type="STRING" id="1133849.O3I_015435"/>
<dbReference type="EMBL" id="CP003876">
    <property type="protein sequence ID" value="AFU01048.1"/>
    <property type="molecule type" value="Genomic_DNA"/>
</dbReference>
<dbReference type="SUPFAM" id="SSF109604">
    <property type="entry name" value="HD-domain/PDEase-like"/>
    <property type="match status" value="1"/>
</dbReference>
<accession>K0EN40</accession>
<gene>
    <name evidence="1" type="ORF">O3I_015435</name>
</gene>
<keyword evidence="1" id="KW-0378">Hydrolase</keyword>
<dbReference type="KEGG" id="nbr:O3I_015435"/>
<dbReference type="AlphaFoldDB" id="K0EN40"/>
<dbReference type="eggNOG" id="COG1418">
    <property type="taxonomic scope" value="Bacteria"/>
</dbReference>
<sequence length="183" mass="20463">MPVVPQPFEQTIRAILAEWADDLGADRVAYTNHVLRVLSFCDGLAGTAGAAAPSAQPHFQVAAAFHDLGVWTHHTFDYLPPSIELAARWLTDHGQDASIPLVSTMIDEHHKIRRAPGHPDVEVFRRADLVDVSAGLRRFGLPRAEYRTIARRFPDAGFRRRLAQLGAQRIRTHPLSPLPMLKW</sequence>
<keyword evidence="2" id="KW-1185">Reference proteome</keyword>
<reference evidence="1 2" key="1">
    <citation type="journal article" date="2012" name="J. Bacteriol.">
        <title>Complete genome sequence of Nocardia brasiliensis HUJEG-1.</title>
        <authorList>
            <person name="Vera-Cabrera L."/>
            <person name="Ortiz-Lopez R."/>
            <person name="Elizondo-Gonzalez R."/>
            <person name="Perez-Maya A.A."/>
            <person name="Ocampo-Candiani J."/>
        </authorList>
    </citation>
    <scope>NUCLEOTIDE SEQUENCE [LARGE SCALE GENOMIC DNA]</scope>
    <source>
        <strain evidence="2">ATCC 700358</strain>
    </source>
</reference>
<proteinExistence type="predicted"/>
<name>K0EN40_NOCB7</name>
<evidence type="ECO:0000313" key="1">
    <source>
        <dbReference type="EMBL" id="AFU01048.1"/>
    </source>
</evidence>
<dbReference type="HOGENOM" id="CLU_101194_0_0_11"/>